<reference evidence="5" key="1">
    <citation type="submission" date="2016-10" db="EMBL/GenBank/DDBJ databases">
        <title>Sequence of Gallionella enrichment culture.</title>
        <authorList>
            <person name="Poehlein A."/>
            <person name="Muehling M."/>
            <person name="Daniel R."/>
        </authorList>
    </citation>
    <scope>NUCLEOTIDE SEQUENCE</scope>
</reference>
<evidence type="ECO:0000313" key="5">
    <source>
        <dbReference type="EMBL" id="OIQ81049.1"/>
    </source>
</evidence>
<organism evidence="5">
    <name type="scientific">mine drainage metagenome</name>
    <dbReference type="NCBI Taxonomy" id="410659"/>
    <lineage>
        <taxon>unclassified sequences</taxon>
        <taxon>metagenomes</taxon>
        <taxon>ecological metagenomes</taxon>
    </lineage>
</organism>
<dbReference type="EMBL" id="MLJW01000977">
    <property type="protein sequence ID" value="OIQ81049.1"/>
    <property type="molecule type" value="Genomic_DNA"/>
</dbReference>
<dbReference type="InterPro" id="IPR006300">
    <property type="entry name" value="FlgB"/>
</dbReference>
<dbReference type="NCBIfam" id="TIGR01396">
    <property type="entry name" value="FlgB"/>
    <property type="match status" value="1"/>
</dbReference>
<keyword evidence="5" id="KW-0282">Flagellum</keyword>
<dbReference type="PIRSF" id="PIRSF002889">
    <property type="entry name" value="Rod_FlgB"/>
    <property type="match status" value="1"/>
</dbReference>
<feature type="domain" description="Flagellar basal body rod protein N-terminal" evidence="4">
    <location>
        <begin position="11"/>
        <end position="39"/>
    </location>
</feature>
<dbReference type="PANTHER" id="PTHR30435">
    <property type="entry name" value="FLAGELLAR PROTEIN"/>
    <property type="match status" value="1"/>
</dbReference>
<keyword evidence="5" id="KW-0966">Cell projection</keyword>
<keyword evidence="3" id="KW-0975">Bacterial flagellum</keyword>
<evidence type="ECO:0000259" key="4">
    <source>
        <dbReference type="Pfam" id="PF00460"/>
    </source>
</evidence>
<comment type="subcellular location">
    <subcellularLocation>
        <location evidence="1">Bacterial flagellum basal body</location>
    </subcellularLocation>
</comment>
<accession>A0A1J5QBN7</accession>
<dbReference type="PROSITE" id="PS00588">
    <property type="entry name" value="FLAGELLA_BB_ROD"/>
    <property type="match status" value="1"/>
</dbReference>
<evidence type="ECO:0000256" key="2">
    <source>
        <dbReference type="ARBA" id="ARBA00009677"/>
    </source>
</evidence>
<evidence type="ECO:0000256" key="1">
    <source>
        <dbReference type="ARBA" id="ARBA00004117"/>
    </source>
</evidence>
<dbReference type="Pfam" id="PF00460">
    <property type="entry name" value="Flg_bb_rod"/>
    <property type="match status" value="1"/>
</dbReference>
<proteinExistence type="inferred from homology"/>
<dbReference type="InterPro" id="IPR001444">
    <property type="entry name" value="Flag_bb_rod_N"/>
</dbReference>
<dbReference type="PANTHER" id="PTHR30435:SF12">
    <property type="entry name" value="FLAGELLAR BASAL BODY ROD PROTEIN FLGB"/>
    <property type="match status" value="1"/>
</dbReference>
<keyword evidence="5" id="KW-0969">Cilium</keyword>
<sequence length="133" mass="14292">MINSIDKAFAFQEKALSLQGYRQQLLASNIANADTPNYKAVDIDFAAAMRRAQSGMSSVGMTRTSAGHMDGRSGGALAGVTPQYRTSIQPSIDGNTVDTNIEQGQFAQNSLQYLSTLQFINADIQSETLALKP</sequence>
<gene>
    <name evidence="5" type="primary">flgB_11</name>
    <name evidence="5" type="ORF">GALL_371920</name>
</gene>
<dbReference type="InterPro" id="IPR019776">
    <property type="entry name" value="Flagellar_basal_body_rod_CS"/>
</dbReference>
<name>A0A1J5QBN7_9ZZZZ</name>
<dbReference type="GO" id="GO:0071973">
    <property type="term" value="P:bacterial-type flagellum-dependent cell motility"/>
    <property type="evidence" value="ECO:0007669"/>
    <property type="project" value="InterPro"/>
</dbReference>
<evidence type="ECO:0000256" key="3">
    <source>
        <dbReference type="ARBA" id="ARBA00023143"/>
    </source>
</evidence>
<protein>
    <submittedName>
        <fullName evidence="5">Flagellar basal body rod protein FlgB</fullName>
    </submittedName>
</protein>
<dbReference type="AlphaFoldDB" id="A0A1J5QBN7"/>
<comment type="similarity">
    <text evidence="2">Belongs to the flagella basal body rod proteins family.</text>
</comment>
<comment type="caution">
    <text evidence="5">The sequence shown here is derived from an EMBL/GenBank/DDBJ whole genome shotgun (WGS) entry which is preliminary data.</text>
</comment>
<dbReference type="GO" id="GO:0030694">
    <property type="term" value="C:bacterial-type flagellum basal body, rod"/>
    <property type="evidence" value="ECO:0007669"/>
    <property type="project" value="InterPro"/>
</dbReference>